<dbReference type="SUPFAM" id="SSF55729">
    <property type="entry name" value="Acyl-CoA N-acyltransferases (Nat)"/>
    <property type="match status" value="1"/>
</dbReference>
<dbReference type="RefSeq" id="WP_141927948.1">
    <property type="nucleotide sequence ID" value="NZ_BAABCI010000002.1"/>
</dbReference>
<dbReference type="Pfam" id="PF13527">
    <property type="entry name" value="Acetyltransf_9"/>
    <property type="match status" value="1"/>
</dbReference>
<organism evidence="2 3">
    <name type="scientific">Yimella lutea</name>
    <dbReference type="NCBI Taxonomy" id="587872"/>
    <lineage>
        <taxon>Bacteria</taxon>
        <taxon>Bacillati</taxon>
        <taxon>Actinomycetota</taxon>
        <taxon>Actinomycetes</taxon>
        <taxon>Micrococcales</taxon>
        <taxon>Dermacoccaceae</taxon>
        <taxon>Yimella</taxon>
    </lineage>
</organism>
<comment type="caution">
    <text evidence="2">The sequence shown here is derived from an EMBL/GenBank/DDBJ whole genome shotgun (WGS) entry which is preliminary data.</text>
</comment>
<proteinExistence type="predicted"/>
<evidence type="ECO:0000313" key="2">
    <source>
        <dbReference type="EMBL" id="TQJ14012.1"/>
    </source>
</evidence>
<feature type="domain" description="N-acetyltransferase" evidence="1">
    <location>
        <begin position="1"/>
        <end position="156"/>
    </location>
</feature>
<dbReference type="CDD" id="cd04301">
    <property type="entry name" value="NAT_SF"/>
    <property type="match status" value="1"/>
</dbReference>
<accession>A0A542EF97</accession>
<dbReference type="InterPro" id="IPR016181">
    <property type="entry name" value="Acyl_CoA_acyltransferase"/>
</dbReference>
<dbReference type="AlphaFoldDB" id="A0A542EF97"/>
<dbReference type="PROSITE" id="PS51186">
    <property type="entry name" value="GNAT"/>
    <property type="match status" value="1"/>
</dbReference>
<evidence type="ECO:0000313" key="3">
    <source>
        <dbReference type="Proteomes" id="UP000320806"/>
    </source>
</evidence>
<gene>
    <name evidence="2" type="ORF">FB459_1454</name>
</gene>
<dbReference type="GO" id="GO:0016747">
    <property type="term" value="F:acyltransferase activity, transferring groups other than amino-acyl groups"/>
    <property type="evidence" value="ECO:0007669"/>
    <property type="project" value="InterPro"/>
</dbReference>
<dbReference type="EMBL" id="VFMO01000001">
    <property type="protein sequence ID" value="TQJ14012.1"/>
    <property type="molecule type" value="Genomic_DNA"/>
</dbReference>
<protein>
    <submittedName>
        <fullName evidence="2">Putative acetyltransferase</fullName>
    </submittedName>
</protein>
<dbReference type="Gene3D" id="3.40.630.30">
    <property type="match status" value="1"/>
</dbReference>
<dbReference type="Proteomes" id="UP000320806">
    <property type="component" value="Unassembled WGS sequence"/>
</dbReference>
<keyword evidence="2" id="KW-0808">Transferase</keyword>
<evidence type="ECO:0000259" key="1">
    <source>
        <dbReference type="PROSITE" id="PS51186"/>
    </source>
</evidence>
<keyword evidence="3" id="KW-1185">Reference proteome</keyword>
<name>A0A542EF97_9MICO</name>
<dbReference type="OrthoDB" id="9797178at2"/>
<sequence length="175" mass="19039">MIIRPETPADFPAIRKVVTEAFEAQAEADLVDRSRTGSEYRPDMAPVAVEADQIVGHVMIDGCWVRGEHGDREIVMLSPLAVLPSHQQHGIGSTLIKAALDAADEAGEPLVTLEGSPSFYGKRGFVFAGDHGLSLPMPDWAPHEAAQVYLLSRYDPEDMSLQGRVVYPPSFDELG</sequence>
<dbReference type="InterPro" id="IPR000182">
    <property type="entry name" value="GNAT_dom"/>
</dbReference>
<reference evidence="2 3" key="1">
    <citation type="submission" date="2019-06" db="EMBL/GenBank/DDBJ databases">
        <title>Sequencing the genomes of 1000 actinobacteria strains.</title>
        <authorList>
            <person name="Klenk H.-P."/>
        </authorList>
    </citation>
    <scope>NUCLEOTIDE SEQUENCE [LARGE SCALE GENOMIC DNA]</scope>
    <source>
        <strain evidence="2 3">DSM 19828</strain>
    </source>
</reference>